<keyword evidence="9" id="KW-0492">Microsome</keyword>
<dbReference type="PRINTS" id="PR00463">
    <property type="entry name" value="EP450I"/>
</dbReference>
<evidence type="ECO:0000256" key="4">
    <source>
        <dbReference type="ARBA" id="ARBA00004406"/>
    </source>
</evidence>
<dbReference type="AlphaFoldDB" id="A0A5E4PW59"/>
<evidence type="ECO:0000256" key="1">
    <source>
        <dbReference type="ARBA" id="ARBA00001971"/>
    </source>
</evidence>
<dbReference type="EMBL" id="FZQP02000759">
    <property type="protein sequence ID" value="VVC90275.1"/>
    <property type="molecule type" value="Genomic_DNA"/>
</dbReference>
<evidence type="ECO:0000256" key="8">
    <source>
        <dbReference type="ARBA" id="ARBA00022824"/>
    </source>
</evidence>
<evidence type="ECO:0000256" key="15">
    <source>
        <dbReference type="RuleBase" id="RU000461"/>
    </source>
</evidence>
<keyword evidence="8" id="KW-0256">Endoplasmic reticulum</keyword>
<evidence type="ECO:0000313" key="16">
    <source>
        <dbReference type="EMBL" id="VVC90275.1"/>
    </source>
</evidence>
<evidence type="ECO:0000256" key="7">
    <source>
        <dbReference type="ARBA" id="ARBA00022723"/>
    </source>
</evidence>
<dbReference type="Gene3D" id="1.10.630.10">
    <property type="entry name" value="Cytochrome P450"/>
    <property type="match status" value="2"/>
</dbReference>
<dbReference type="InterPro" id="IPR036396">
    <property type="entry name" value="Cyt_P450_sf"/>
</dbReference>
<name>A0A5E4PW59_9NEOP</name>
<dbReference type="PANTHER" id="PTHR24291">
    <property type="entry name" value="CYTOCHROME P450 FAMILY 4"/>
    <property type="match status" value="1"/>
</dbReference>
<keyword evidence="10 15" id="KW-0560">Oxidoreductase</keyword>
<protein>
    <recommendedName>
        <fullName evidence="18">Cytochrome P450</fullName>
    </recommendedName>
</protein>
<dbReference type="InterPro" id="IPR001128">
    <property type="entry name" value="Cyt_P450"/>
</dbReference>
<feature type="binding site" description="axial binding residue" evidence="14">
    <location>
        <position position="226"/>
    </location>
    <ligand>
        <name>heme</name>
        <dbReference type="ChEBI" id="CHEBI:30413"/>
    </ligand>
    <ligandPart>
        <name>Fe</name>
        <dbReference type="ChEBI" id="CHEBI:18248"/>
    </ligandPart>
</feature>
<proteinExistence type="inferred from homology"/>
<dbReference type="GO" id="GO:0020037">
    <property type="term" value="F:heme binding"/>
    <property type="evidence" value="ECO:0007669"/>
    <property type="project" value="InterPro"/>
</dbReference>
<evidence type="ECO:0000256" key="6">
    <source>
        <dbReference type="ARBA" id="ARBA00022617"/>
    </source>
</evidence>
<dbReference type="Proteomes" id="UP000324832">
    <property type="component" value="Unassembled WGS sequence"/>
</dbReference>
<keyword evidence="7 14" id="KW-0479">Metal-binding</keyword>
<dbReference type="Pfam" id="PF00067">
    <property type="entry name" value="p450"/>
    <property type="match status" value="1"/>
</dbReference>
<evidence type="ECO:0000256" key="14">
    <source>
        <dbReference type="PIRSR" id="PIRSR602401-1"/>
    </source>
</evidence>
<evidence type="ECO:0000256" key="5">
    <source>
        <dbReference type="ARBA" id="ARBA00010617"/>
    </source>
</evidence>
<evidence type="ECO:0008006" key="18">
    <source>
        <dbReference type="Google" id="ProtNLM"/>
    </source>
</evidence>
<dbReference type="GO" id="GO:0005506">
    <property type="term" value="F:iron ion binding"/>
    <property type="evidence" value="ECO:0007669"/>
    <property type="project" value="InterPro"/>
</dbReference>
<dbReference type="PANTHER" id="PTHR24291:SF189">
    <property type="entry name" value="CYTOCHROME P450 4C3-RELATED"/>
    <property type="match status" value="1"/>
</dbReference>
<evidence type="ECO:0000256" key="10">
    <source>
        <dbReference type="ARBA" id="ARBA00023002"/>
    </source>
</evidence>
<keyword evidence="6 14" id="KW-0349">Heme</keyword>
<evidence type="ECO:0000256" key="13">
    <source>
        <dbReference type="ARBA" id="ARBA00023136"/>
    </source>
</evidence>
<dbReference type="PROSITE" id="PS00086">
    <property type="entry name" value="CYTOCHROME_P450"/>
    <property type="match status" value="1"/>
</dbReference>
<accession>A0A5E4PW59</accession>
<comment type="cofactor">
    <cofactor evidence="1 14">
        <name>heme</name>
        <dbReference type="ChEBI" id="CHEBI:30413"/>
    </cofactor>
</comment>
<reference evidence="16 17" key="1">
    <citation type="submission" date="2017-07" db="EMBL/GenBank/DDBJ databases">
        <authorList>
            <person name="Talla V."/>
            <person name="Backstrom N."/>
        </authorList>
    </citation>
    <scope>NUCLEOTIDE SEQUENCE [LARGE SCALE GENOMIC DNA]</scope>
</reference>
<feature type="non-terminal residue" evidence="16">
    <location>
        <position position="282"/>
    </location>
</feature>
<sequence>SIWRNHRRLLNPAFSQVVLDSFIGVFNSQSRRLVEALDKEIAKGPFDHWVLEKRKTDYLKNMETCKNDKTGAFTDREIREHVDTMIVGGHDTSANVLMITLVLIGSFPEVQEKIFEELRQVFGKDDRDVTKQDLSQLVYTEAVLKESMRIYPIVPVTARMLDKDVKLKNCTLTRGRTCFTFVYGVHRHPVWGSDAEEFKPERWLDPTTLPESPHAFAAFNMGRRICIGKSYAYMSMKTTLAHLMRRYKIQADHTKLKFKIDVMLKPSDGHSISIQRREEDEL</sequence>
<keyword evidence="11 14" id="KW-0408">Iron</keyword>
<keyword evidence="13" id="KW-0472">Membrane</keyword>
<dbReference type="InterPro" id="IPR002401">
    <property type="entry name" value="Cyt_P450_E_grp-I"/>
</dbReference>
<comment type="function">
    <text evidence="2">May be involved in the metabolism of insect hormones and in the breakdown of synthetic insecticides.</text>
</comment>
<dbReference type="GO" id="GO:0016705">
    <property type="term" value="F:oxidoreductase activity, acting on paired donors, with incorporation or reduction of molecular oxygen"/>
    <property type="evidence" value="ECO:0007669"/>
    <property type="project" value="InterPro"/>
</dbReference>
<dbReference type="InterPro" id="IPR050196">
    <property type="entry name" value="Cytochrome_P450_Monoox"/>
</dbReference>
<evidence type="ECO:0000256" key="2">
    <source>
        <dbReference type="ARBA" id="ARBA00003690"/>
    </source>
</evidence>
<keyword evidence="17" id="KW-1185">Reference proteome</keyword>
<evidence type="ECO:0000256" key="12">
    <source>
        <dbReference type="ARBA" id="ARBA00023033"/>
    </source>
</evidence>
<evidence type="ECO:0000256" key="3">
    <source>
        <dbReference type="ARBA" id="ARBA00004174"/>
    </source>
</evidence>
<comment type="subcellular location">
    <subcellularLocation>
        <location evidence="4">Endoplasmic reticulum membrane</location>
        <topology evidence="4">Peripheral membrane protein</topology>
    </subcellularLocation>
    <subcellularLocation>
        <location evidence="3">Microsome membrane</location>
        <topology evidence="3">Peripheral membrane protein</topology>
    </subcellularLocation>
</comment>
<dbReference type="InterPro" id="IPR017972">
    <property type="entry name" value="Cyt_P450_CS"/>
</dbReference>
<evidence type="ECO:0000256" key="11">
    <source>
        <dbReference type="ARBA" id="ARBA00023004"/>
    </source>
</evidence>
<dbReference type="GO" id="GO:0005789">
    <property type="term" value="C:endoplasmic reticulum membrane"/>
    <property type="evidence" value="ECO:0007669"/>
    <property type="project" value="UniProtKB-SubCell"/>
</dbReference>
<feature type="non-terminal residue" evidence="16">
    <location>
        <position position="1"/>
    </location>
</feature>
<dbReference type="PRINTS" id="PR00385">
    <property type="entry name" value="P450"/>
</dbReference>
<comment type="similarity">
    <text evidence="5 15">Belongs to the cytochrome P450 family.</text>
</comment>
<evidence type="ECO:0000313" key="17">
    <source>
        <dbReference type="Proteomes" id="UP000324832"/>
    </source>
</evidence>
<dbReference type="SUPFAM" id="SSF48264">
    <property type="entry name" value="Cytochrome P450"/>
    <property type="match status" value="1"/>
</dbReference>
<gene>
    <name evidence="16" type="ORF">LSINAPIS_LOCUS3218</name>
</gene>
<organism evidence="16 17">
    <name type="scientific">Leptidea sinapis</name>
    <dbReference type="NCBI Taxonomy" id="189913"/>
    <lineage>
        <taxon>Eukaryota</taxon>
        <taxon>Metazoa</taxon>
        <taxon>Ecdysozoa</taxon>
        <taxon>Arthropoda</taxon>
        <taxon>Hexapoda</taxon>
        <taxon>Insecta</taxon>
        <taxon>Pterygota</taxon>
        <taxon>Neoptera</taxon>
        <taxon>Endopterygota</taxon>
        <taxon>Lepidoptera</taxon>
        <taxon>Glossata</taxon>
        <taxon>Ditrysia</taxon>
        <taxon>Papilionoidea</taxon>
        <taxon>Pieridae</taxon>
        <taxon>Dismorphiinae</taxon>
        <taxon>Leptidea</taxon>
    </lineage>
</organism>
<evidence type="ECO:0000256" key="9">
    <source>
        <dbReference type="ARBA" id="ARBA00022848"/>
    </source>
</evidence>
<keyword evidence="12 15" id="KW-0503">Monooxygenase</keyword>
<dbReference type="GO" id="GO:0004497">
    <property type="term" value="F:monooxygenase activity"/>
    <property type="evidence" value="ECO:0007669"/>
    <property type="project" value="UniProtKB-KW"/>
</dbReference>